<dbReference type="SMART" id="SM00256">
    <property type="entry name" value="FBOX"/>
    <property type="match status" value="1"/>
</dbReference>
<dbReference type="SUPFAM" id="SSF81383">
    <property type="entry name" value="F-box domain"/>
    <property type="match status" value="1"/>
</dbReference>
<protein>
    <submittedName>
        <fullName evidence="3">Dactylin</fullName>
    </submittedName>
</protein>
<dbReference type="InterPro" id="IPR036047">
    <property type="entry name" value="F-box-like_dom_sf"/>
</dbReference>
<dbReference type="Proteomes" id="UP001150062">
    <property type="component" value="Unassembled WGS sequence"/>
</dbReference>
<dbReference type="InterPro" id="IPR001810">
    <property type="entry name" value="F-box_dom"/>
</dbReference>
<proteinExistence type="predicted"/>
<evidence type="ECO:0000256" key="1">
    <source>
        <dbReference type="SAM" id="MobiDB-lite"/>
    </source>
</evidence>
<feature type="compositionally biased region" description="Polar residues" evidence="1">
    <location>
        <begin position="1"/>
        <end position="13"/>
    </location>
</feature>
<feature type="domain" description="F-box" evidence="2">
    <location>
        <begin position="78"/>
        <end position="124"/>
    </location>
</feature>
<evidence type="ECO:0000313" key="3">
    <source>
        <dbReference type="EMBL" id="KAJ6254882.1"/>
    </source>
</evidence>
<sequence>MDQSQTKSLLSKTSETETPRGLIGLNEEEIEIELQTNTYAIDRNKTVVIIEPESIYDLQIGTFLKPPPLTKNHNDPEGLFLEDLPNETLYKIFEYVPIQKLGYLSMTCSGFDELLDDDDFWIKVAQFNDHLFIWKSLKIYSNSEGNSSIIGSLNDSIIVHNNNYENVFEKRISEGSFTKFLRSRSIGLFELSEKMGLIKKKSLCKPHTNKRIRVEYIKSLLNSRYETIERYTFLKNACKLKKDFYPTNSIIV</sequence>
<evidence type="ECO:0000313" key="4">
    <source>
        <dbReference type="Proteomes" id="UP001150062"/>
    </source>
</evidence>
<comment type="caution">
    <text evidence="3">The sequence shown here is derived from an EMBL/GenBank/DDBJ whole genome shotgun (WGS) entry which is preliminary data.</text>
</comment>
<dbReference type="PROSITE" id="PS50181">
    <property type="entry name" value="FBOX"/>
    <property type="match status" value="1"/>
</dbReference>
<dbReference type="Pfam" id="PF12937">
    <property type="entry name" value="F-box-like"/>
    <property type="match status" value="1"/>
</dbReference>
<keyword evidence="4" id="KW-1185">Reference proteome</keyword>
<dbReference type="EMBL" id="JAOAOG010000016">
    <property type="protein sequence ID" value="KAJ6254882.1"/>
    <property type="molecule type" value="Genomic_DNA"/>
</dbReference>
<organism evidence="3 4">
    <name type="scientific">Anaeramoeba flamelloides</name>
    <dbReference type="NCBI Taxonomy" id="1746091"/>
    <lineage>
        <taxon>Eukaryota</taxon>
        <taxon>Metamonada</taxon>
        <taxon>Anaeramoebidae</taxon>
        <taxon>Anaeramoeba</taxon>
    </lineage>
</organism>
<feature type="region of interest" description="Disordered" evidence="1">
    <location>
        <begin position="1"/>
        <end position="21"/>
    </location>
</feature>
<reference evidence="3" key="1">
    <citation type="submission" date="2022-08" db="EMBL/GenBank/DDBJ databases">
        <title>Novel sulfate-reducing endosymbionts in the free-living metamonad Anaeramoeba.</title>
        <authorList>
            <person name="Jerlstrom-Hultqvist J."/>
            <person name="Cepicka I."/>
            <person name="Gallot-Lavallee L."/>
            <person name="Salas-Leiva D."/>
            <person name="Curtis B.A."/>
            <person name="Zahonova K."/>
            <person name="Pipaliya S."/>
            <person name="Dacks J."/>
            <person name="Roger A.J."/>
        </authorList>
    </citation>
    <scope>NUCLEOTIDE SEQUENCE</scope>
    <source>
        <strain evidence="3">Schooner1</strain>
    </source>
</reference>
<accession>A0ABQ8ZDC7</accession>
<name>A0ABQ8ZDC7_9EUKA</name>
<evidence type="ECO:0000259" key="2">
    <source>
        <dbReference type="PROSITE" id="PS50181"/>
    </source>
</evidence>
<dbReference type="Gene3D" id="1.20.1280.50">
    <property type="match status" value="1"/>
</dbReference>
<gene>
    <name evidence="3" type="ORF">M0813_11930</name>
</gene>